<protein>
    <recommendedName>
        <fullName evidence="1">Reverse transcriptase domain-containing protein</fullName>
    </recommendedName>
</protein>
<reference evidence="3" key="3">
    <citation type="submission" date="2014-04" db="EMBL/GenBank/DDBJ databases">
        <authorList>
            <person name="Jeong Y.-M."/>
            <person name="Chung W.-H."/>
            <person name="Mun J.-H."/>
            <person name="Kim N."/>
            <person name="Yu H.-J."/>
        </authorList>
    </citation>
    <scope>NUCLEOTIDE SEQUENCE</scope>
</reference>
<evidence type="ECO:0000313" key="3">
    <source>
        <dbReference type="EMBL" id="AIE42602.1"/>
    </source>
</evidence>
<dbReference type="PANTHER" id="PTHR24559">
    <property type="entry name" value="TRANSPOSON TY3-I GAG-POL POLYPROTEIN"/>
    <property type="match status" value="1"/>
</dbReference>
<dbReference type="Gene3D" id="3.10.10.10">
    <property type="entry name" value="HIV Type 1 Reverse Transcriptase, subunit A, domain 1"/>
    <property type="match status" value="1"/>
</dbReference>
<dbReference type="InterPro" id="IPR053134">
    <property type="entry name" value="RNA-dir_DNA_polymerase"/>
</dbReference>
<dbReference type="Pfam" id="PF00078">
    <property type="entry name" value="RVT_1"/>
    <property type="match status" value="1"/>
</dbReference>
<feature type="domain" description="Reverse transcriptase" evidence="1">
    <location>
        <begin position="2"/>
        <end position="79"/>
    </location>
</feature>
<dbReference type="Gene3D" id="3.30.70.270">
    <property type="match status" value="1"/>
</dbReference>
<accession>R9QTI8</accession>
<dbReference type="EMBL" id="KC193578">
    <property type="protein sequence ID" value="AGC81673.1"/>
    <property type="molecule type" value="Genomic_DNA"/>
</dbReference>
<dbReference type="InterPro" id="IPR043128">
    <property type="entry name" value="Rev_trsase/Diguanyl_cyclase"/>
</dbReference>
<evidence type="ECO:0000259" key="1">
    <source>
        <dbReference type="Pfam" id="PF00078"/>
    </source>
</evidence>
<dbReference type="PANTHER" id="PTHR24559:SF443">
    <property type="entry name" value="RNA-DIRECTED DNA POLYMERASE HOMOLOG"/>
    <property type="match status" value="1"/>
</dbReference>
<dbReference type="InterPro" id="IPR043502">
    <property type="entry name" value="DNA/RNA_pol_sf"/>
</dbReference>
<dbReference type="SUPFAM" id="SSF56672">
    <property type="entry name" value="DNA/RNA polymerases"/>
    <property type="match status" value="1"/>
</dbReference>
<geneLocation type="mitochondrion" evidence="2"/>
<dbReference type="EMBL" id="KJ716484">
    <property type="protein sequence ID" value="AIE42602.1"/>
    <property type="molecule type" value="Genomic_DNA"/>
</dbReference>
<reference evidence="3" key="2">
    <citation type="journal article" date="2014" name="Mitochondrial DNA">
        <title>The complete mitochondrial genome of cultivated radish WK10039 (Raphanus sativus L.).</title>
        <authorList>
            <person name="Jeong Y.M."/>
            <person name="Chung W.H."/>
            <person name="Choi A.Y."/>
            <person name="Mun J.H."/>
            <person name="Kim N."/>
            <person name="Yu H.J."/>
        </authorList>
    </citation>
    <scope>NUCLEOTIDE SEQUENCE</scope>
</reference>
<gene>
    <name evidence="2" type="ORF">DCGMS_00130</name>
    <name evidence="3" type="ORF">RadishMT_p072</name>
</gene>
<dbReference type="AlphaFoldDB" id="R9QTI8"/>
<reference evidence="2" key="1">
    <citation type="journal article" date="2013" name="Theor. Appl. Genet.">
        <title>Complete mitochondrial genome sequence and identification of a candidate gene responsible for cytoplasmic male sterility in radish (Raphanus sativus L.) containing DCGMS cytoplasm.</title>
        <authorList>
            <person name="Park J.Y."/>
            <person name="Lee Y.P."/>
            <person name="Lee J."/>
            <person name="Choi B.S."/>
            <person name="Kim S."/>
            <person name="Yang T.J."/>
        </authorList>
    </citation>
    <scope>NUCLEOTIDE SEQUENCE</scope>
    <source>
        <strain evidence="2">DCGMS</strain>
    </source>
</reference>
<keyword evidence="2" id="KW-0496">Mitochondrion</keyword>
<organism evidence="2">
    <name type="scientific">Raphanus sativus</name>
    <name type="common">Radish</name>
    <name type="synonym">Raphanus raphanistrum var. sativus</name>
    <dbReference type="NCBI Taxonomy" id="3726"/>
    <lineage>
        <taxon>Eukaryota</taxon>
        <taxon>Viridiplantae</taxon>
        <taxon>Streptophyta</taxon>
        <taxon>Embryophyta</taxon>
        <taxon>Tracheophyta</taxon>
        <taxon>Spermatophyta</taxon>
        <taxon>Magnoliopsida</taxon>
        <taxon>eudicotyledons</taxon>
        <taxon>Gunneridae</taxon>
        <taxon>Pentapetalae</taxon>
        <taxon>rosids</taxon>
        <taxon>malvids</taxon>
        <taxon>Brassicales</taxon>
        <taxon>Brassicaceae</taxon>
        <taxon>Brassiceae</taxon>
        <taxon>Raphanus</taxon>
    </lineage>
</organism>
<dbReference type="InterPro" id="IPR000477">
    <property type="entry name" value="RT_dom"/>
</dbReference>
<proteinExistence type="predicted"/>
<name>R9QTI8_RAPSA</name>
<evidence type="ECO:0000313" key="2">
    <source>
        <dbReference type="EMBL" id="AGC81673.1"/>
    </source>
</evidence>
<sequence>MRMCVDYRALNKVRVKNKYPVPLVADLFDRLSKASFFTKLDLRFGYWKVRIAEGDEPKTTYFCYQIWLYEFLVMLIRGQSMRLLNKFPAKLAL</sequence>